<gene>
    <name evidence="2" type="ORF">N4261_17325</name>
</gene>
<keyword evidence="3" id="KW-1185">Reference proteome</keyword>
<reference evidence="2" key="1">
    <citation type="submission" date="2022-10" db="EMBL/GenBank/DDBJ databases">
        <title>Characterization and whole genome sequencing of a new Roseateles species, isolated from fresh water.</title>
        <authorList>
            <person name="Guliayeva D.Y."/>
            <person name="Akhremchuk A.E."/>
            <person name="Sikolenko M.A."/>
            <person name="Valentovich L.N."/>
            <person name="Sidarenka A.V."/>
        </authorList>
    </citation>
    <scope>NUCLEOTIDE SEQUENCE</scope>
    <source>
        <strain evidence="2">BIM B-1768</strain>
    </source>
</reference>
<evidence type="ECO:0008006" key="4">
    <source>
        <dbReference type="Google" id="ProtNLM"/>
    </source>
</evidence>
<evidence type="ECO:0000256" key="1">
    <source>
        <dbReference type="SAM" id="SignalP"/>
    </source>
</evidence>
<keyword evidence="1" id="KW-0732">Signal</keyword>
<sequence>MAKQHQVRLMAAVLANPSRVGLIAAVLSTAAALSGCTTMRQPAAEVPFYIHANFDEAAAQAMLAPGNNAIKGNAFMRQKGGGVVTCAGSSVYLTPATAYAIERMKLVYGPVDSGYARRIPPLTPEPPAYFSTGRSEKCDAQGNFVFADLADGDFFITTVVSWQVASAQQGGALMQRVRLSGGRIVSIVMSS</sequence>
<dbReference type="SUPFAM" id="SSF117074">
    <property type="entry name" value="Hypothetical protein PA1324"/>
    <property type="match status" value="1"/>
</dbReference>
<feature type="chain" id="PRO_5046722213" description="DUF2846 domain-containing protein" evidence="1">
    <location>
        <begin position="25"/>
        <end position="191"/>
    </location>
</feature>
<accession>A0ABY6AU91</accession>
<dbReference type="Proteomes" id="UP001064933">
    <property type="component" value="Chromosome"/>
</dbReference>
<organism evidence="2 3">
    <name type="scientific">Roseateles amylovorans</name>
    <dbReference type="NCBI Taxonomy" id="2978473"/>
    <lineage>
        <taxon>Bacteria</taxon>
        <taxon>Pseudomonadati</taxon>
        <taxon>Pseudomonadota</taxon>
        <taxon>Betaproteobacteria</taxon>
        <taxon>Burkholderiales</taxon>
        <taxon>Sphaerotilaceae</taxon>
        <taxon>Roseateles</taxon>
    </lineage>
</organism>
<evidence type="ECO:0000313" key="2">
    <source>
        <dbReference type="EMBL" id="UXH76786.1"/>
    </source>
</evidence>
<protein>
    <recommendedName>
        <fullName evidence="4">DUF2846 domain-containing protein</fullName>
    </recommendedName>
</protein>
<dbReference type="RefSeq" id="WP_261756524.1">
    <property type="nucleotide sequence ID" value="NZ_CP104562.2"/>
</dbReference>
<evidence type="ECO:0000313" key="3">
    <source>
        <dbReference type="Proteomes" id="UP001064933"/>
    </source>
</evidence>
<name>A0ABY6AU91_9BURK</name>
<feature type="signal peptide" evidence="1">
    <location>
        <begin position="1"/>
        <end position="24"/>
    </location>
</feature>
<dbReference type="EMBL" id="CP104562">
    <property type="protein sequence ID" value="UXH76786.1"/>
    <property type="molecule type" value="Genomic_DNA"/>
</dbReference>
<proteinExistence type="predicted"/>